<dbReference type="RefSeq" id="WP_156641672.1">
    <property type="nucleotide sequence ID" value="NZ_WOXT01000002.1"/>
</dbReference>
<name>A0A7C9LHV4_9GAMM</name>
<feature type="transmembrane region" description="Helical" evidence="2">
    <location>
        <begin position="27"/>
        <end position="47"/>
    </location>
</feature>
<keyword evidence="2" id="KW-0812">Transmembrane</keyword>
<gene>
    <name evidence="3" type="ORF">GN331_09195</name>
</gene>
<protein>
    <recommendedName>
        <fullName evidence="5">DUF4124 domain-containing protein</fullName>
    </recommendedName>
</protein>
<evidence type="ECO:0008006" key="5">
    <source>
        <dbReference type="Google" id="ProtNLM"/>
    </source>
</evidence>
<dbReference type="EMBL" id="WOXT01000002">
    <property type="protein sequence ID" value="MUV14380.1"/>
    <property type="molecule type" value="Genomic_DNA"/>
</dbReference>
<accession>A0A7C9LHV4</accession>
<evidence type="ECO:0000313" key="3">
    <source>
        <dbReference type="EMBL" id="MUV14380.1"/>
    </source>
</evidence>
<reference evidence="3 4" key="1">
    <citation type="submission" date="2019-12" db="EMBL/GenBank/DDBJ databases">
        <authorList>
            <person name="Xu J."/>
        </authorList>
    </citation>
    <scope>NUCLEOTIDE SEQUENCE [LARGE SCALE GENOMIC DNA]</scope>
    <source>
        <strain evidence="3 4">HX-5-24</strain>
    </source>
</reference>
<feature type="compositionally biased region" description="Basic and acidic residues" evidence="1">
    <location>
        <begin position="1"/>
        <end position="17"/>
    </location>
</feature>
<keyword evidence="2" id="KW-0472">Membrane</keyword>
<feature type="region of interest" description="Disordered" evidence="1">
    <location>
        <begin position="1"/>
        <end position="20"/>
    </location>
</feature>
<keyword evidence="2" id="KW-1133">Transmembrane helix</keyword>
<keyword evidence="4" id="KW-1185">Reference proteome</keyword>
<dbReference type="Proteomes" id="UP000479692">
    <property type="component" value="Unassembled WGS sequence"/>
</dbReference>
<dbReference type="AlphaFoldDB" id="A0A7C9LHV4"/>
<evidence type="ECO:0000313" key="4">
    <source>
        <dbReference type="Proteomes" id="UP000479692"/>
    </source>
</evidence>
<organism evidence="3 4">
    <name type="scientific">Noviluteimonas gilva</name>
    <dbReference type="NCBI Taxonomy" id="2682097"/>
    <lineage>
        <taxon>Bacteria</taxon>
        <taxon>Pseudomonadati</taxon>
        <taxon>Pseudomonadota</taxon>
        <taxon>Gammaproteobacteria</taxon>
        <taxon>Lysobacterales</taxon>
        <taxon>Lysobacteraceae</taxon>
        <taxon>Noviluteimonas</taxon>
    </lineage>
</organism>
<proteinExistence type="predicted"/>
<evidence type="ECO:0000256" key="2">
    <source>
        <dbReference type="SAM" id="Phobius"/>
    </source>
</evidence>
<sequence>MEDPADLKFSVRPDVRPQRKSSSRSTFHWWLLLALGALVFLLVRGMLARGAETAGHSEDASLVTQLAPSSEALVDEIRVDPTPTVYKCVGKGGAVSFQSFPCAADESTRAAYDAQPDTQRDIEIAQAKRDVAVRRAKVMSRIAGTDRPTYTVASSSNFDADRARCEAAKAHREDTLRRVGLRRTYDLLQRLDEMVREACKGQ</sequence>
<comment type="caution">
    <text evidence="3">The sequence shown here is derived from an EMBL/GenBank/DDBJ whole genome shotgun (WGS) entry which is preliminary data.</text>
</comment>
<evidence type="ECO:0000256" key="1">
    <source>
        <dbReference type="SAM" id="MobiDB-lite"/>
    </source>
</evidence>